<gene>
    <name evidence="1" type="ORF">PAXRUDRAFT_18125</name>
</gene>
<evidence type="ECO:0000313" key="1">
    <source>
        <dbReference type="EMBL" id="KIK76547.1"/>
    </source>
</evidence>
<name>A0A0D0BZR3_9AGAM</name>
<proteinExistence type="predicted"/>
<dbReference type="InParanoid" id="A0A0D0BZR3"/>
<sequence>MKSPTIIEASNNTIVLEVDNLLTGWPSYVIDYTPTQPGPVKMILRLKDTSPYVWVDEEDSDTDEDNTQKLAQVPDNTRTMKATAKALTVDVLRESTTPSNVPICMLVDATPIELHGLLKESTCKNLKCDHFIDDNVL</sequence>
<dbReference type="OrthoDB" id="2623880at2759"/>
<organism evidence="1 2">
    <name type="scientific">Paxillus rubicundulus Ve08.2h10</name>
    <dbReference type="NCBI Taxonomy" id="930991"/>
    <lineage>
        <taxon>Eukaryota</taxon>
        <taxon>Fungi</taxon>
        <taxon>Dikarya</taxon>
        <taxon>Basidiomycota</taxon>
        <taxon>Agaricomycotina</taxon>
        <taxon>Agaricomycetes</taxon>
        <taxon>Agaricomycetidae</taxon>
        <taxon>Boletales</taxon>
        <taxon>Paxilineae</taxon>
        <taxon>Paxillaceae</taxon>
        <taxon>Paxillus</taxon>
    </lineage>
</organism>
<evidence type="ECO:0000313" key="2">
    <source>
        <dbReference type="Proteomes" id="UP000054538"/>
    </source>
</evidence>
<protein>
    <submittedName>
        <fullName evidence="1">Uncharacterized protein</fullName>
    </submittedName>
</protein>
<accession>A0A0D0BZR3</accession>
<reference evidence="2" key="2">
    <citation type="submission" date="2015-01" db="EMBL/GenBank/DDBJ databases">
        <title>Evolutionary Origins and Diversification of the Mycorrhizal Mutualists.</title>
        <authorList>
            <consortium name="DOE Joint Genome Institute"/>
            <consortium name="Mycorrhizal Genomics Consortium"/>
            <person name="Kohler A."/>
            <person name="Kuo A."/>
            <person name="Nagy L.G."/>
            <person name="Floudas D."/>
            <person name="Copeland A."/>
            <person name="Barry K.W."/>
            <person name="Cichocki N."/>
            <person name="Veneault-Fourrey C."/>
            <person name="LaButti K."/>
            <person name="Lindquist E.A."/>
            <person name="Lipzen A."/>
            <person name="Lundell T."/>
            <person name="Morin E."/>
            <person name="Murat C."/>
            <person name="Riley R."/>
            <person name="Ohm R."/>
            <person name="Sun H."/>
            <person name="Tunlid A."/>
            <person name="Henrissat B."/>
            <person name="Grigoriev I.V."/>
            <person name="Hibbett D.S."/>
            <person name="Martin F."/>
        </authorList>
    </citation>
    <scope>NUCLEOTIDE SEQUENCE [LARGE SCALE GENOMIC DNA]</scope>
    <source>
        <strain evidence="2">Ve08.2h10</strain>
    </source>
</reference>
<keyword evidence="2" id="KW-1185">Reference proteome</keyword>
<dbReference type="HOGENOM" id="CLU_090730_0_0_1"/>
<reference evidence="1 2" key="1">
    <citation type="submission" date="2014-04" db="EMBL/GenBank/DDBJ databases">
        <authorList>
            <consortium name="DOE Joint Genome Institute"/>
            <person name="Kuo A."/>
            <person name="Kohler A."/>
            <person name="Jargeat P."/>
            <person name="Nagy L.G."/>
            <person name="Floudas D."/>
            <person name="Copeland A."/>
            <person name="Barry K.W."/>
            <person name="Cichocki N."/>
            <person name="Veneault-Fourrey C."/>
            <person name="LaButti K."/>
            <person name="Lindquist E.A."/>
            <person name="Lipzen A."/>
            <person name="Lundell T."/>
            <person name="Morin E."/>
            <person name="Murat C."/>
            <person name="Sun H."/>
            <person name="Tunlid A."/>
            <person name="Henrissat B."/>
            <person name="Grigoriev I.V."/>
            <person name="Hibbett D.S."/>
            <person name="Martin F."/>
            <person name="Nordberg H.P."/>
            <person name="Cantor M.N."/>
            <person name="Hua S.X."/>
        </authorList>
    </citation>
    <scope>NUCLEOTIDE SEQUENCE [LARGE SCALE GENOMIC DNA]</scope>
    <source>
        <strain evidence="1 2">Ve08.2h10</strain>
    </source>
</reference>
<dbReference type="Proteomes" id="UP000054538">
    <property type="component" value="Unassembled WGS sequence"/>
</dbReference>
<dbReference type="EMBL" id="KN827425">
    <property type="protein sequence ID" value="KIK76547.1"/>
    <property type="molecule type" value="Genomic_DNA"/>
</dbReference>
<dbReference type="AlphaFoldDB" id="A0A0D0BZR3"/>